<evidence type="ECO:0000256" key="4">
    <source>
        <dbReference type="PIRNR" id="PIRNR006707"/>
    </source>
</evidence>
<dbReference type="InterPro" id="IPR036388">
    <property type="entry name" value="WH-like_DNA-bd_sf"/>
</dbReference>
<evidence type="ECO:0000256" key="1">
    <source>
        <dbReference type="ARBA" id="ARBA00023015"/>
    </source>
</evidence>
<dbReference type="PANTHER" id="PTHR38465">
    <property type="entry name" value="HTH-TYPE TRANSCRIPTIONAL REGULATOR MJ1563-RELATED"/>
    <property type="match status" value="1"/>
</dbReference>
<sequence>MENRPSGECDQIEQAREIFIQELAQNMHHYGISESIGRLYGTVLFAEHPLTLDEMSQSLGMSKTSMSTGIRVLMEADMVDKTWKKGVRKDLYQPVDDWYKSFSTVFVKRWKTSVEDNLLAVHQMRDTLLHLKNNEHFKASSSSNERINTDLKKLDHAENYYKWLSEVTELFESGEIFDLIPKK</sequence>
<comment type="caution">
    <text evidence="5">The sequence shown here is derived from an EMBL/GenBank/DDBJ whole genome shotgun (WGS) entry which is preliminary data.</text>
</comment>
<name>A0A554A381_9BACI</name>
<evidence type="ECO:0000313" key="6">
    <source>
        <dbReference type="Proteomes" id="UP000318521"/>
    </source>
</evidence>
<keyword evidence="2 4" id="KW-0238">DNA-binding</keyword>
<proteinExistence type="inferred from homology"/>
<dbReference type="InterPro" id="IPR036390">
    <property type="entry name" value="WH_DNA-bd_sf"/>
</dbReference>
<keyword evidence="1 4" id="KW-0805">Transcription regulation</keyword>
<dbReference type="EMBL" id="VLXZ01000001">
    <property type="protein sequence ID" value="TSB48149.1"/>
    <property type="molecule type" value="Genomic_DNA"/>
</dbReference>
<dbReference type="Proteomes" id="UP000318521">
    <property type="component" value="Unassembled WGS sequence"/>
</dbReference>
<dbReference type="SUPFAM" id="SSF46785">
    <property type="entry name" value="Winged helix' DNA-binding domain"/>
    <property type="match status" value="1"/>
</dbReference>
<dbReference type="PANTHER" id="PTHR38465:SF1">
    <property type="entry name" value="HTH-TYPE TRANSCRIPTIONAL REGULATOR MJ1563-RELATED"/>
    <property type="match status" value="1"/>
</dbReference>
<comment type="similarity">
    <text evidence="4">Belongs to the GbsR family.</text>
</comment>
<reference evidence="5 6" key="1">
    <citation type="submission" date="2019-07" db="EMBL/GenBank/DDBJ databases">
        <authorList>
            <person name="Park Y.J."/>
            <person name="Jeong S.E."/>
            <person name="Jung H.S."/>
        </authorList>
    </citation>
    <scope>NUCLEOTIDE SEQUENCE [LARGE SCALE GENOMIC DNA]</scope>
    <source>
        <strain evidence="6">P16(2019)</strain>
    </source>
</reference>
<dbReference type="InterPro" id="IPR026282">
    <property type="entry name" value="MJ1563"/>
</dbReference>
<dbReference type="AlphaFoldDB" id="A0A554A381"/>
<evidence type="ECO:0000256" key="2">
    <source>
        <dbReference type="ARBA" id="ARBA00023125"/>
    </source>
</evidence>
<dbReference type="Gene3D" id="1.10.10.10">
    <property type="entry name" value="Winged helix-like DNA-binding domain superfamily/Winged helix DNA-binding domain"/>
    <property type="match status" value="1"/>
</dbReference>
<dbReference type="OrthoDB" id="9800374at2"/>
<evidence type="ECO:0000256" key="3">
    <source>
        <dbReference type="ARBA" id="ARBA00023163"/>
    </source>
</evidence>
<evidence type="ECO:0000313" key="5">
    <source>
        <dbReference type="EMBL" id="TSB48149.1"/>
    </source>
</evidence>
<dbReference type="PIRSF" id="PIRSF006707">
    <property type="entry name" value="MJ1563"/>
    <property type="match status" value="1"/>
</dbReference>
<keyword evidence="6" id="KW-1185">Reference proteome</keyword>
<dbReference type="GO" id="GO:0003677">
    <property type="term" value="F:DNA binding"/>
    <property type="evidence" value="ECO:0007669"/>
    <property type="project" value="UniProtKB-UniRule"/>
</dbReference>
<accession>A0A554A381</accession>
<dbReference type="InterPro" id="IPR052362">
    <property type="entry name" value="HTH-GbsR_regulator"/>
</dbReference>
<gene>
    <name evidence="5" type="ORF">FN960_00915</name>
</gene>
<keyword evidence="3 4" id="KW-0804">Transcription</keyword>
<protein>
    <recommendedName>
        <fullName evidence="4">HTH-type transcriptional regulator</fullName>
    </recommendedName>
</protein>
<dbReference type="RefSeq" id="WP_143846494.1">
    <property type="nucleotide sequence ID" value="NZ_VLXZ01000001.1"/>
</dbReference>
<organism evidence="5 6">
    <name type="scientific">Alkalicoccobacillus porphyridii</name>
    <dbReference type="NCBI Taxonomy" id="2597270"/>
    <lineage>
        <taxon>Bacteria</taxon>
        <taxon>Bacillati</taxon>
        <taxon>Bacillota</taxon>
        <taxon>Bacilli</taxon>
        <taxon>Bacillales</taxon>
        <taxon>Bacillaceae</taxon>
        <taxon>Alkalicoccobacillus</taxon>
    </lineage>
</organism>